<dbReference type="EMBL" id="JBEPMJ010000042">
    <property type="protein sequence ID" value="MET3752232.1"/>
    <property type="molecule type" value="Genomic_DNA"/>
</dbReference>
<evidence type="ECO:0000313" key="1">
    <source>
        <dbReference type="EMBL" id="MET3752232.1"/>
    </source>
</evidence>
<dbReference type="RefSeq" id="WP_177957267.1">
    <property type="nucleotide sequence ID" value="NZ_BAABXP010000002.1"/>
</dbReference>
<organism evidence="1 2">
    <name type="scientific">Blautia caecimuris</name>
    <dbReference type="NCBI Taxonomy" id="1796615"/>
    <lineage>
        <taxon>Bacteria</taxon>
        <taxon>Bacillati</taxon>
        <taxon>Bacillota</taxon>
        <taxon>Clostridia</taxon>
        <taxon>Lachnospirales</taxon>
        <taxon>Lachnospiraceae</taxon>
        <taxon>Blautia</taxon>
    </lineage>
</organism>
<proteinExistence type="predicted"/>
<dbReference type="GO" id="GO:0016829">
    <property type="term" value="F:lyase activity"/>
    <property type="evidence" value="ECO:0007669"/>
    <property type="project" value="UniProtKB-KW"/>
</dbReference>
<evidence type="ECO:0000313" key="2">
    <source>
        <dbReference type="Proteomes" id="UP001549106"/>
    </source>
</evidence>
<accession>A0ABV2MA95</accession>
<keyword evidence="2" id="KW-1185">Reference proteome</keyword>
<dbReference type="Proteomes" id="UP001549106">
    <property type="component" value="Unassembled WGS sequence"/>
</dbReference>
<name>A0ABV2MA95_9FIRM</name>
<comment type="caution">
    <text evidence="1">The sequence shown here is derived from an EMBL/GenBank/DDBJ whole genome shotgun (WGS) entry which is preliminary data.</text>
</comment>
<gene>
    <name evidence="1" type="ORF">ABID24_003502</name>
</gene>
<sequence>MERENGSTLKVTYSLNIKSGTAALYWLGSTDEHIILGDKEEHMIAEVTDEGVYEFTFNAGDNFIVLKGDDFTGSLSLKVE</sequence>
<reference evidence="1 2" key="1">
    <citation type="submission" date="2024-06" db="EMBL/GenBank/DDBJ databases">
        <title>Genomic Encyclopedia of Type Strains, Phase IV (KMG-IV): sequencing the most valuable type-strain genomes for metagenomic binning, comparative biology and taxonomic classification.</title>
        <authorList>
            <person name="Goeker M."/>
        </authorList>
    </citation>
    <scope>NUCLEOTIDE SEQUENCE [LARGE SCALE GENOMIC DNA]</scope>
    <source>
        <strain evidence="1 2">DSM 29492</strain>
    </source>
</reference>
<protein>
    <submittedName>
        <fullName evidence="1">Dihydrodipicolinate synthase/N-acetylneuraminate lyase</fullName>
    </submittedName>
</protein>
<keyword evidence="1" id="KW-0456">Lyase</keyword>